<comment type="caution">
    <text evidence="1">The sequence shown here is derived from an EMBL/GenBank/DDBJ whole genome shotgun (WGS) entry which is preliminary data.</text>
</comment>
<dbReference type="EMBL" id="BAABJM010000002">
    <property type="protein sequence ID" value="GAA5050688.1"/>
    <property type="molecule type" value="Genomic_DNA"/>
</dbReference>
<name>A0ABP9K4D5_9NOCA</name>
<protein>
    <recommendedName>
        <fullName evidence="3">Terpene synthase</fullName>
    </recommendedName>
</protein>
<dbReference type="RefSeq" id="WP_345495072.1">
    <property type="nucleotide sequence ID" value="NZ_BAABJM010000002.1"/>
</dbReference>
<dbReference type="Pfam" id="PF19086">
    <property type="entry name" value="Terpene_syn_C_2"/>
    <property type="match status" value="1"/>
</dbReference>
<proteinExistence type="predicted"/>
<dbReference type="InterPro" id="IPR008949">
    <property type="entry name" value="Isoprenoid_synthase_dom_sf"/>
</dbReference>
<dbReference type="Gene3D" id="1.10.600.10">
    <property type="entry name" value="Farnesyl Diphosphate Synthase"/>
    <property type="match status" value="1"/>
</dbReference>
<evidence type="ECO:0008006" key="3">
    <source>
        <dbReference type="Google" id="ProtNLM"/>
    </source>
</evidence>
<reference evidence="2" key="1">
    <citation type="journal article" date="2019" name="Int. J. Syst. Evol. Microbiol.">
        <title>The Global Catalogue of Microorganisms (GCM) 10K type strain sequencing project: providing services to taxonomists for standard genome sequencing and annotation.</title>
        <authorList>
            <consortium name="The Broad Institute Genomics Platform"/>
            <consortium name="The Broad Institute Genome Sequencing Center for Infectious Disease"/>
            <person name="Wu L."/>
            <person name="Ma J."/>
        </authorList>
    </citation>
    <scope>NUCLEOTIDE SEQUENCE [LARGE SCALE GENOMIC DNA]</scope>
    <source>
        <strain evidence="2">JCM 18298</strain>
    </source>
</reference>
<accession>A0ABP9K4D5</accession>
<dbReference type="SUPFAM" id="SSF48576">
    <property type="entry name" value="Terpenoid synthases"/>
    <property type="match status" value="1"/>
</dbReference>
<evidence type="ECO:0000313" key="1">
    <source>
        <dbReference type="EMBL" id="GAA5050688.1"/>
    </source>
</evidence>
<evidence type="ECO:0000313" key="2">
    <source>
        <dbReference type="Proteomes" id="UP001500603"/>
    </source>
</evidence>
<dbReference type="Proteomes" id="UP001500603">
    <property type="component" value="Unassembled WGS sequence"/>
</dbReference>
<keyword evidence="2" id="KW-1185">Reference proteome</keyword>
<gene>
    <name evidence="1" type="ORF">GCM10023318_21220</name>
</gene>
<organism evidence="1 2">
    <name type="scientific">Nocardia callitridis</name>
    <dbReference type="NCBI Taxonomy" id="648753"/>
    <lineage>
        <taxon>Bacteria</taxon>
        <taxon>Bacillati</taxon>
        <taxon>Actinomycetota</taxon>
        <taxon>Actinomycetes</taxon>
        <taxon>Mycobacteriales</taxon>
        <taxon>Nocardiaceae</taxon>
        <taxon>Nocardia</taxon>
    </lineage>
</organism>
<sequence>MGDCTPTIEAELATMRADHADLVRSGSGWSLRELFSTPDCDIVDYCKGFRPNRFGGQALANAEAFSRRHGIWLEAGGAHYNSMTPYLHPNAISAERMTIIGIYNAILFWLNDTVGREKFAALSLDRQLRAKATVNSLCRLLETRCAAPEPAPVEAATAEFIALLAERADARWLDDFLESTAEHLRPAIRDQNAEARGELLSVADYIDLRAHVSGMYPAIALCEFGRDEYLLWDRIRAAGLEDDVRRLRRLTVDIGALMNDVFSFEKECIVDNADFNLIPVCLLDVPGATLVDAVQHAAAIVRDLVTEFRAVCVRLELTCRAVDDRPLVATLSGHVADLVGSVQATWEWQIATHRYKGESIFAENRLW</sequence>